<dbReference type="PIRSF" id="PIRSF018266">
    <property type="entry name" value="FecR"/>
    <property type="match status" value="1"/>
</dbReference>
<dbReference type="RefSeq" id="WP_145671108.1">
    <property type="nucleotide sequence ID" value="NZ_VIWO01000005.1"/>
</dbReference>
<dbReference type="InterPro" id="IPR012373">
    <property type="entry name" value="Ferrdict_sens_TM"/>
</dbReference>
<comment type="caution">
    <text evidence="4">The sequence shown here is derived from an EMBL/GenBank/DDBJ whole genome shotgun (WGS) entry which is preliminary data.</text>
</comment>
<reference evidence="4 5" key="1">
    <citation type="submission" date="2019-06" db="EMBL/GenBank/DDBJ databases">
        <title>Sorghum-associated microbial communities from plants grown in Nebraska, USA.</title>
        <authorList>
            <person name="Schachtman D."/>
        </authorList>
    </citation>
    <scope>NUCLEOTIDE SEQUENCE [LARGE SCALE GENOMIC DNA]</scope>
    <source>
        <strain evidence="4 5">1209</strain>
    </source>
</reference>
<evidence type="ECO:0000313" key="5">
    <source>
        <dbReference type="Proteomes" id="UP000320811"/>
    </source>
</evidence>
<evidence type="ECO:0000259" key="2">
    <source>
        <dbReference type="Pfam" id="PF04773"/>
    </source>
</evidence>
<proteinExistence type="predicted"/>
<evidence type="ECO:0000313" key="4">
    <source>
        <dbReference type="EMBL" id="TWF39934.1"/>
    </source>
</evidence>
<dbReference type="InterPro" id="IPR032508">
    <property type="entry name" value="FecR_C"/>
</dbReference>
<sequence length="323" mass="36846">MAQDQQIPGDILDRVFKGTASDAEQELVRRWMMAMDISDTTMSAERLQAEKHEMLHRVMATPRAATVAPPVKTKVRLLTIWKVAAAAVVFAFLSWFLLTGIRKGRKEPVYVTIATTGKDAKHIQLPDGSAVWLNARSRLEYIADEFNKSHRQVRLTGEGYFEIAKDDTRPFIVISENIATQVLGTSFNIETYPGEAEIRVALVNGAVAVKDMHTNNYTLLHPNEMLRYSKGNKKWGVVSFSSNMVRNWLNGHLIFEELPLADVLDRFAYKYGITLQYDKELVKHKRVTGDFSPDKWQTVLDNILFIHKLKYTTKNGIVYINKR</sequence>
<dbReference type="InterPro" id="IPR006860">
    <property type="entry name" value="FecR"/>
</dbReference>
<evidence type="ECO:0000259" key="3">
    <source>
        <dbReference type="Pfam" id="PF16344"/>
    </source>
</evidence>
<name>A0A561PP93_9BACT</name>
<dbReference type="OrthoDB" id="738872at2"/>
<dbReference type="Gene3D" id="3.55.50.30">
    <property type="match status" value="1"/>
</dbReference>
<dbReference type="GO" id="GO:0016989">
    <property type="term" value="F:sigma factor antagonist activity"/>
    <property type="evidence" value="ECO:0007669"/>
    <property type="project" value="TreeGrafter"/>
</dbReference>
<keyword evidence="1" id="KW-0472">Membrane</keyword>
<dbReference type="Gene3D" id="2.60.120.1440">
    <property type="match status" value="1"/>
</dbReference>
<feature type="domain" description="FecR protein" evidence="2">
    <location>
        <begin position="112"/>
        <end position="207"/>
    </location>
</feature>
<dbReference type="PANTHER" id="PTHR30273:SF2">
    <property type="entry name" value="PROTEIN FECR"/>
    <property type="match status" value="1"/>
</dbReference>
<organism evidence="4 5">
    <name type="scientific">Chitinophaga polysaccharea</name>
    <dbReference type="NCBI Taxonomy" id="1293035"/>
    <lineage>
        <taxon>Bacteria</taxon>
        <taxon>Pseudomonadati</taxon>
        <taxon>Bacteroidota</taxon>
        <taxon>Chitinophagia</taxon>
        <taxon>Chitinophagales</taxon>
        <taxon>Chitinophagaceae</taxon>
        <taxon>Chitinophaga</taxon>
    </lineage>
</organism>
<dbReference type="AlphaFoldDB" id="A0A561PP93"/>
<evidence type="ECO:0000256" key="1">
    <source>
        <dbReference type="SAM" id="Phobius"/>
    </source>
</evidence>
<dbReference type="PANTHER" id="PTHR30273">
    <property type="entry name" value="PERIPLASMIC SIGNAL SENSOR AND SIGMA FACTOR ACTIVATOR FECR-RELATED"/>
    <property type="match status" value="1"/>
</dbReference>
<gene>
    <name evidence="4" type="ORF">FHW36_105375</name>
</gene>
<dbReference type="EMBL" id="VIWO01000005">
    <property type="protein sequence ID" value="TWF39934.1"/>
    <property type="molecule type" value="Genomic_DNA"/>
</dbReference>
<dbReference type="Pfam" id="PF16344">
    <property type="entry name" value="FecR_C"/>
    <property type="match status" value="1"/>
</dbReference>
<feature type="domain" description="Protein FecR C-terminal" evidence="3">
    <location>
        <begin position="253"/>
        <end position="320"/>
    </location>
</feature>
<keyword evidence="1" id="KW-0812">Transmembrane</keyword>
<keyword evidence="5" id="KW-1185">Reference proteome</keyword>
<keyword evidence="1" id="KW-1133">Transmembrane helix</keyword>
<accession>A0A561PP93</accession>
<protein>
    <submittedName>
        <fullName evidence="4">FecR family protein</fullName>
    </submittedName>
</protein>
<dbReference type="Proteomes" id="UP000320811">
    <property type="component" value="Unassembled WGS sequence"/>
</dbReference>
<feature type="transmembrane region" description="Helical" evidence="1">
    <location>
        <begin position="79"/>
        <end position="98"/>
    </location>
</feature>
<dbReference type="Pfam" id="PF04773">
    <property type="entry name" value="FecR"/>
    <property type="match status" value="1"/>
</dbReference>